<accession>A0A4S4L912</accession>
<sequence>MARSASRHSKSDASVRILGVAARDGRDLCVWGVRVQGERHVGRGGVGCAALVRVAWRPVRDTAGALFRSPRDCHTVCPGRARIIANRDGFGGGQSPLRPIARGARSTPVWATADPPPRCRLFGPPRSECASSPVPSFLLDPTWTPWTTTPTTPSSTTSSDRFRIVLLSALLPLTLHQTQGDAWFKPSSENVHAGVCLRIHSGLFRVFPYENRFLEPFEAAIRLLNPVVAVKVRSAAVHVALSTVGQDAGAIYIDGDTRIQILDTMYELPRADKEQNAAFIRDERVLVVWSDNLDTIIPICHDFDSKLIKLVWTQRHSLVPPSLNPSSANPSTNPSASDVQLTEKQNPVVTVDESPRPKEKKRGGWGSLWGWRIQNKPESAQPGANNTSATASADVEKGADPTSSTNTRPMRLFAPVYAGLGCALSLFFIASGLEMLVTEWRLDHDYRRFALMVTTPFLFCVSLFFALQIITNISYVLGPVAQYHENSKYYSAVKPAPNKRVDARLPHVTIEMPVYKESLEAT</sequence>
<reference evidence="4 5" key="1">
    <citation type="submission" date="2019-02" db="EMBL/GenBank/DDBJ databases">
        <title>Genome sequencing of the rare red list fungi Bondarzewia mesenterica.</title>
        <authorList>
            <person name="Buettner E."/>
            <person name="Kellner H."/>
        </authorList>
    </citation>
    <scope>NUCLEOTIDE SEQUENCE [LARGE SCALE GENOMIC DNA]</scope>
    <source>
        <strain evidence="4 5">DSM 108281</strain>
    </source>
</reference>
<keyword evidence="5" id="KW-1185">Reference proteome</keyword>
<feature type="region of interest" description="Disordered" evidence="1">
    <location>
        <begin position="320"/>
        <end position="406"/>
    </location>
</feature>
<gene>
    <name evidence="4" type="ORF">EW146_g9343</name>
</gene>
<dbReference type="EMBL" id="SGPL01000786">
    <property type="protein sequence ID" value="THH07348.1"/>
    <property type="molecule type" value="Genomic_DNA"/>
</dbReference>
<keyword evidence="2" id="KW-0812">Transmembrane</keyword>
<feature type="domain" description="DUF7928" evidence="3">
    <location>
        <begin position="176"/>
        <end position="317"/>
    </location>
</feature>
<feature type="compositionally biased region" description="Polar residues" evidence="1">
    <location>
        <begin position="376"/>
        <end position="391"/>
    </location>
</feature>
<feature type="transmembrane region" description="Helical" evidence="2">
    <location>
        <begin position="412"/>
        <end position="437"/>
    </location>
</feature>
<dbReference type="Pfam" id="PF25550">
    <property type="entry name" value="DUF7928"/>
    <property type="match status" value="1"/>
</dbReference>
<organism evidence="4 5">
    <name type="scientific">Bondarzewia mesenterica</name>
    <dbReference type="NCBI Taxonomy" id="1095465"/>
    <lineage>
        <taxon>Eukaryota</taxon>
        <taxon>Fungi</taxon>
        <taxon>Dikarya</taxon>
        <taxon>Basidiomycota</taxon>
        <taxon>Agaricomycotina</taxon>
        <taxon>Agaricomycetes</taxon>
        <taxon>Russulales</taxon>
        <taxon>Bondarzewiaceae</taxon>
        <taxon>Bondarzewia</taxon>
    </lineage>
</organism>
<dbReference type="Proteomes" id="UP000310158">
    <property type="component" value="Unassembled WGS sequence"/>
</dbReference>
<dbReference type="AlphaFoldDB" id="A0A4S4L912"/>
<protein>
    <recommendedName>
        <fullName evidence="3">DUF7928 domain-containing protein</fullName>
    </recommendedName>
</protein>
<evidence type="ECO:0000259" key="3">
    <source>
        <dbReference type="Pfam" id="PF25550"/>
    </source>
</evidence>
<keyword evidence="2" id="KW-0472">Membrane</keyword>
<proteinExistence type="predicted"/>
<feature type="compositionally biased region" description="Polar residues" evidence="1">
    <location>
        <begin position="338"/>
        <end position="348"/>
    </location>
</feature>
<keyword evidence="2" id="KW-1133">Transmembrane helix</keyword>
<feature type="compositionally biased region" description="Low complexity" evidence="1">
    <location>
        <begin position="320"/>
        <end position="337"/>
    </location>
</feature>
<evidence type="ECO:0000313" key="5">
    <source>
        <dbReference type="Proteomes" id="UP000310158"/>
    </source>
</evidence>
<evidence type="ECO:0000313" key="4">
    <source>
        <dbReference type="EMBL" id="THH07348.1"/>
    </source>
</evidence>
<evidence type="ECO:0000256" key="1">
    <source>
        <dbReference type="SAM" id="MobiDB-lite"/>
    </source>
</evidence>
<name>A0A4S4L912_9AGAM</name>
<comment type="caution">
    <text evidence="4">The sequence shown here is derived from an EMBL/GenBank/DDBJ whole genome shotgun (WGS) entry which is preliminary data.</text>
</comment>
<dbReference type="InterPro" id="IPR057688">
    <property type="entry name" value="DUF7928"/>
</dbReference>
<dbReference type="PANTHER" id="PTHR35408">
    <property type="entry name" value="CHROMOSOME 15, WHOLE GENOME SHOTGUN SEQUENCE"/>
    <property type="match status" value="1"/>
</dbReference>
<dbReference type="PANTHER" id="PTHR35408:SF3">
    <property type="entry name" value="GLYCOSYLTRANSFERASE 2-LIKE DOMAIN-CONTAINING PROTEIN"/>
    <property type="match status" value="1"/>
</dbReference>
<evidence type="ECO:0000256" key="2">
    <source>
        <dbReference type="SAM" id="Phobius"/>
    </source>
</evidence>
<feature type="non-terminal residue" evidence="4">
    <location>
        <position position="522"/>
    </location>
</feature>
<dbReference type="OrthoDB" id="2581928at2759"/>
<feature type="transmembrane region" description="Helical" evidence="2">
    <location>
        <begin position="449"/>
        <end position="470"/>
    </location>
</feature>